<evidence type="ECO:0000256" key="1">
    <source>
        <dbReference type="ARBA" id="ARBA00004496"/>
    </source>
</evidence>
<evidence type="ECO:0000256" key="6">
    <source>
        <dbReference type="ARBA" id="ARBA00022825"/>
    </source>
</evidence>
<dbReference type="SUPFAM" id="SSF82171">
    <property type="entry name" value="DPP6 N-terminal domain-like"/>
    <property type="match status" value="2"/>
</dbReference>
<keyword evidence="6 7" id="KW-0720">Serine protease</keyword>
<feature type="region of interest" description="Disordered" evidence="8">
    <location>
        <begin position="566"/>
        <end position="600"/>
    </location>
</feature>
<keyword evidence="5 7" id="KW-0378">Hydrolase</keyword>
<dbReference type="PIRSF" id="PIRSF036421">
    <property type="entry name" value="Tricorn_protease"/>
    <property type="match status" value="1"/>
</dbReference>
<sequence length="1082" mass="122778">MNFIKLILIWTSLLLFSNLSAQEHPLWMRYPSIAPDGKTIAFCYKGDIFLVDAAGGKATQLTTHPGYDYHPIWSPDSKTIAFTSGRDGGMDLYTVPVNGGTPTRLTTFSGSATPECFTNDGKNILFRGSLLPDQKYGQFPSGGQVYSVPVTGGRPKQVLTFEAYDICFSKDGNKMYYHDLKGYEDEWRKHHTSSVCRDIWEYDLKNGEFKNLTNKQVEDRNPVLAANDNTLYFLSERYGSFNVCKMSLDNPQTIEQVTKFTKHPVRFLTRSNEDVLCFFFDGEIYTMTPGKQPKKVNINIVMDDPVPAVSKMSWSNGAREVAVSPNGKEFAVVIRGDIFVANAEFGTTKRVTNTAAQERNVNFSPDGRSLVYASERDGQWNLYISRIKNADDQSFVYAREIEEEQLTKGGQACFQPQFSPDGKEVAYLENRTEIKVLDLKSKKSRTVLPAKYNYSYADGDQSFEWSPDGRWILAQFFEEGGWQHPDIALVKADGKGEIHNLTNSGYTDANPRWVMGGKAIIWYTDRQGLRSHGSWGAQGDIYGLFLDTDAYDHFIMSKEERALAQELKAQQAKKEKADTLKKNDKQGKDTKKSKESPALPELNFNLQNLEDRMIRMTIHSSNLGDAILSNDGNKLYYLAAFEGGHDLWVHDFENNTTRILSKTGRRGALELSKDGRTLYLLSGGQIFTVNQSNGQLKQLNYKADFEWKPTEERASLYNHVWQQVTDKFYDKDFKGVDWPFYKKAYERFLPHINNDYDFAELLGEMLGELNASHTGARYYARSNRAATANFGVFFDQQFNGDGLKISEIIERGPLDLSGDKITAGMIIRKIDNQDIKKGEDYFALLEGKAGKRTMLTIYDPIKKKEWEEYVKPISAGMLNQLLYQRWVKQRQHMVDSLSNGQIGYIHVASMDSRSFRKTYSELLGRYRNRKAVIIDTRYNGGGWLHEDLLHLLSGKQYAEFVPRGQFIGIDPFAQWTKPSAVLISESNYSNAHGFPWAYKELGLGKLIGMPVPGTMTAVWWETMINNVTFGIPQVGMKDNQGRILENMQLEPDIKVSNDPASAMQGRDLQVEAAVKDLLKQIK</sequence>
<dbReference type="RefSeq" id="WP_186975426.1">
    <property type="nucleotide sequence ID" value="NZ_JACOOH010000002.1"/>
</dbReference>
<dbReference type="Gene3D" id="3.30.750.44">
    <property type="match status" value="1"/>
</dbReference>
<dbReference type="SUPFAM" id="SSF50156">
    <property type="entry name" value="PDZ domain-like"/>
    <property type="match status" value="1"/>
</dbReference>
<evidence type="ECO:0000256" key="2">
    <source>
        <dbReference type="ARBA" id="ARBA00008524"/>
    </source>
</evidence>
<feature type="domain" description="Tail specific protease" evidence="10">
    <location>
        <begin position="902"/>
        <end position="1055"/>
    </location>
</feature>
<comment type="function">
    <text evidence="7">Degrades oligopeptides.</text>
</comment>
<feature type="domain" description="Tricorn protease C1" evidence="11">
    <location>
        <begin position="709"/>
        <end position="767"/>
    </location>
</feature>
<evidence type="ECO:0000256" key="3">
    <source>
        <dbReference type="ARBA" id="ARBA00022490"/>
    </source>
</evidence>
<accession>A0ABR7CYL2</accession>
<dbReference type="Proteomes" id="UP000646484">
    <property type="component" value="Unassembled WGS sequence"/>
</dbReference>
<proteinExistence type="inferred from homology"/>
<name>A0ABR7CYL2_9BACT</name>
<dbReference type="Gene3D" id="2.120.10.30">
    <property type="entry name" value="TolB, C-terminal domain"/>
    <property type="match status" value="2"/>
</dbReference>
<evidence type="ECO:0000256" key="9">
    <source>
        <dbReference type="SAM" id="SignalP"/>
    </source>
</evidence>
<dbReference type="InterPro" id="IPR005151">
    <property type="entry name" value="Tail-specific_protease"/>
</dbReference>
<dbReference type="PANTHER" id="PTHR43253">
    <property type="entry name" value="TRICORN PROTEASE HOMOLOG 2-RELATED"/>
    <property type="match status" value="1"/>
</dbReference>
<dbReference type="InterPro" id="IPR029045">
    <property type="entry name" value="ClpP/crotonase-like_dom_sf"/>
</dbReference>
<keyword evidence="3 7" id="KW-0963">Cytoplasm</keyword>
<dbReference type="EC" id="3.4.21.-" evidence="7"/>
<dbReference type="Pfam" id="PF03572">
    <property type="entry name" value="Peptidase_S41"/>
    <property type="match status" value="1"/>
</dbReference>
<dbReference type="Gene3D" id="2.120.10.60">
    <property type="entry name" value="Tricorn protease N-terminal domain"/>
    <property type="match status" value="1"/>
</dbReference>
<comment type="caution">
    <text evidence="12">The sequence shown here is derived from an EMBL/GenBank/DDBJ whole genome shotgun (WGS) entry which is preliminary data.</text>
</comment>
<feature type="signal peptide" evidence="9">
    <location>
        <begin position="1"/>
        <end position="21"/>
    </location>
</feature>
<evidence type="ECO:0000256" key="8">
    <source>
        <dbReference type="SAM" id="MobiDB-lite"/>
    </source>
</evidence>
<organism evidence="12 13">
    <name type="scientific">Butyricimonas hominis</name>
    <dbReference type="NCBI Taxonomy" id="2763032"/>
    <lineage>
        <taxon>Bacteria</taxon>
        <taxon>Pseudomonadati</taxon>
        <taxon>Bacteroidota</taxon>
        <taxon>Bacteroidia</taxon>
        <taxon>Bacteroidales</taxon>
        <taxon>Odoribacteraceae</taxon>
        <taxon>Butyricimonas</taxon>
    </lineage>
</organism>
<evidence type="ECO:0000313" key="13">
    <source>
        <dbReference type="Proteomes" id="UP000646484"/>
    </source>
</evidence>
<dbReference type="EMBL" id="JACOOH010000002">
    <property type="protein sequence ID" value="MBC5620761.1"/>
    <property type="molecule type" value="Genomic_DNA"/>
</dbReference>
<dbReference type="InterPro" id="IPR036034">
    <property type="entry name" value="PDZ_sf"/>
</dbReference>
<dbReference type="InterPro" id="IPR028204">
    <property type="entry name" value="Tricorn_C1"/>
</dbReference>
<evidence type="ECO:0000259" key="10">
    <source>
        <dbReference type="Pfam" id="PF03572"/>
    </source>
</evidence>
<comment type="subcellular location">
    <subcellularLocation>
        <location evidence="1 7">Cytoplasm</location>
    </subcellularLocation>
</comment>
<evidence type="ECO:0000313" key="12">
    <source>
        <dbReference type="EMBL" id="MBC5620761.1"/>
    </source>
</evidence>
<feature type="compositionally biased region" description="Basic and acidic residues" evidence="8">
    <location>
        <begin position="572"/>
        <end position="595"/>
    </location>
</feature>
<feature type="chain" id="PRO_5045911079" description="Tricorn protease homolog" evidence="9">
    <location>
        <begin position="22"/>
        <end position="1082"/>
    </location>
</feature>
<dbReference type="SUPFAM" id="SSF69304">
    <property type="entry name" value="Tricorn protease N-terminal domain"/>
    <property type="match status" value="1"/>
</dbReference>
<comment type="similarity">
    <text evidence="2 7">Belongs to the peptidase S41B family.</text>
</comment>
<evidence type="ECO:0000256" key="5">
    <source>
        <dbReference type="ARBA" id="ARBA00022801"/>
    </source>
</evidence>
<dbReference type="SUPFAM" id="SSF52096">
    <property type="entry name" value="ClpP/crotonase"/>
    <property type="match status" value="1"/>
</dbReference>
<keyword evidence="9" id="KW-0732">Signal</keyword>
<dbReference type="Pfam" id="PF14684">
    <property type="entry name" value="Tricorn_C1"/>
    <property type="match status" value="1"/>
</dbReference>
<dbReference type="Gene3D" id="3.90.226.10">
    <property type="entry name" value="2-enoyl-CoA Hydratase, Chain A, domain 1"/>
    <property type="match status" value="1"/>
</dbReference>
<keyword evidence="4 7" id="KW-0645">Protease</keyword>
<dbReference type="InterPro" id="IPR012393">
    <property type="entry name" value="Tricorn_protease"/>
</dbReference>
<keyword evidence="13" id="KW-1185">Reference proteome</keyword>
<dbReference type="CDD" id="cd07562">
    <property type="entry name" value="Peptidase_S41_TRI"/>
    <property type="match status" value="1"/>
</dbReference>
<dbReference type="InterPro" id="IPR011042">
    <property type="entry name" value="6-blade_b-propeller_TolB-like"/>
</dbReference>
<dbReference type="Gene3D" id="2.30.42.10">
    <property type="match status" value="1"/>
</dbReference>
<dbReference type="Pfam" id="PF26550">
    <property type="entry name" value="Tricorn_2nd"/>
    <property type="match status" value="1"/>
</dbReference>
<protein>
    <recommendedName>
        <fullName evidence="7">Tricorn protease homolog</fullName>
        <ecNumber evidence="7">3.4.21.-</ecNumber>
    </recommendedName>
</protein>
<reference evidence="12 13" key="1">
    <citation type="submission" date="2020-08" db="EMBL/GenBank/DDBJ databases">
        <title>Genome public.</title>
        <authorList>
            <person name="Liu C."/>
            <person name="Sun Q."/>
        </authorList>
    </citation>
    <scope>NUCLEOTIDE SEQUENCE [LARGE SCALE GENOMIC DNA]</scope>
    <source>
        <strain evidence="12 13">NSJ-56</strain>
    </source>
</reference>
<evidence type="ECO:0000256" key="7">
    <source>
        <dbReference type="PIRNR" id="PIRNR036421"/>
    </source>
</evidence>
<evidence type="ECO:0000256" key="4">
    <source>
        <dbReference type="ARBA" id="ARBA00022670"/>
    </source>
</evidence>
<dbReference type="PANTHER" id="PTHR43253:SF1">
    <property type="entry name" value="TRICORN PROTEASE HOMOLOG 2-RELATED"/>
    <property type="match status" value="1"/>
</dbReference>
<evidence type="ECO:0000259" key="11">
    <source>
        <dbReference type="Pfam" id="PF14684"/>
    </source>
</evidence>
<dbReference type="Pfam" id="PF26549">
    <property type="entry name" value="Tricorn_N"/>
    <property type="match status" value="1"/>
</dbReference>
<gene>
    <name evidence="12" type="ORF">H8S64_06590</name>
</gene>